<name>A0ABD5RLC6_9EURY</name>
<protein>
    <recommendedName>
        <fullName evidence="4">PGF-CTERM sorting domain-containing protein</fullName>
    </recommendedName>
</protein>
<feature type="region of interest" description="Disordered" evidence="1">
    <location>
        <begin position="164"/>
        <end position="187"/>
    </location>
</feature>
<feature type="compositionally biased region" description="Gly residues" evidence="1">
    <location>
        <begin position="174"/>
        <end position="187"/>
    </location>
</feature>
<dbReference type="InterPro" id="IPR006311">
    <property type="entry name" value="TAT_signal"/>
</dbReference>
<dbReference type="EMBL" id="JBHSQH010000001">
    <property type="protein sequence ID" value="MFC5971441.1"/>
    <property type="molecule type" value="Genomic_DNA"/>
</dbReference>
<dbReference type="PROSITE" id="PS51318">
    <property type="entry name" value="TAT"/>
    <property type="match status" value="1"/>
</dbReference>
<sequence length="214" mass="21585">MSQSDRQVTRRRLLGAVGTSVVGLTAGSGIAAAQDDGGGGDGGSDKVAVPAIMPETGEISADEDYTGFMLKLDSQLEQSSVGDIGGCTVEGWSPSTPLVFETQVVDTVNTSESDSYEVIPSSAYLPQDTSFGAGDLFIINNQSQCADGFLGIQLENIRSSENPVSYDFSRESDGGGGGGGGGSDAIGPGFGPLAAVGGVLGGAYGLARRGSDEE</sequence>
<accession>A0ABD5RLC6</accession>
<evidence type="ECO:0000256" key="1">
    <source>
        <dbReference type="SAM" id="MobiDB-lite"/>
    </source>
</evidence>
<dbReference type="Proteomes" id="UP001596099">
    <property type="component" value="Unassembled WGS sequence"/>
</dbReference>
<gene>
    <name evidence="2" type="ORF">ACFPYI_08880</name>
</gene>
<dbReference type="AlphaFoldDB" id="A0ABD5RLC6"/>
<comment type="caution">
    <text evidence="2">The sequence shown here is derived from an EMBL/GenBank/DDBJ whole genome shotgun (WGS) entry which is preliminary data.</text>
</comment>
<proteinExistence type="predicted"/>
<reference evidence="2 3" key="1">
    <citation type="journal article" date="2019" name="Int. J. Syst. Evol. Microbiol.">
        <title>The Global Catalogue of Microorganisms (GCM) 10K type strain sequencing project: providing services to taxonomists for standard genome sequencing and annotation.</title>
        <authorList>
            <consortium name="The Broad Institute Genomics Platform"/>
            <consortium name="The Broad Institute Genome Sequencing Center for Infectious Disease"/>
            <person name="Wu L."/>
            <person name="Ma J."/>
        </authorList>
    </citation>
    <scope>NUCLEOTIDE SEQUENCE [LARGE SCALE GENOMIC DNA]</scope>
    <source>
        <strain evidence="2 3">CGMCC 1.12543</strain>
    </source>
</reference>
<evidence type="ECO:0000313" key="2">
    <source>
        <dbReference type="EMBL" id="MFC5971441.1"/>
    </source>
</evidence>
<organism evidence="2 3">
    <name type="scientific">Halomarina salina</name>
    <dbReference type="NCBI Taxonomy" id="1872699"/>
    <lineage>
        <taxon>Archaea</taxon>
        <taxon>Methanobacteriati</taxon>
        <taxon>Methanobacteriota</taxon>
        <taxon>Stenosarchaea group</taxon>
        <taxon>Halobacteria</taxon>
        <taxon>Halobacteriales</taxon>
        <taxon>Natronomonadaceae</taxon>
        <taxon>Halomarina</taxon>
    </lineage>
</organism>
<dbReference type="RefSeq" id="WP_247414338.1">
    <property type="nucleotide sequence ID" value="NZ_JALLGW010000001.1"/>
</dbReference>
<keyword evidence="3" id="KW-1185">Reference proteome</keyword>
<evidence type="ECO:0008006" key="4">
    <source>
        <dbReference type="Google" id="ProtNLM"/>
    </source>
</evidence>
<evidence type="ECO:0000313" key="3">
    <source>
        <dbReference type="Proteomes" id="UP001596099"/>
    </source>
</evidence>